<keyword evidence="12" id="KW-1185">Reference proteome</keyword>
<dbReference type="AlphaFoldDB" id="A0AAN6X3S0"/>
<keyword evidence="6 9" id="KW-1133">Transmembrane helix</keyword>
<dbReference type="GO" id="GO:0008374">
    <property type="term" value="F:O-acyltransferase activity"/>
    <property type="evidence" value="ECO:0007669"/>
    <property type="project" value="InterPro"/>
</dbReference>
<feature type="transmembrane region" description="Helical" evidence="9">
    <location>
        <begin position="281"/>
        <end position="303"/>
    </location>
</feature>
<sequence length="412" mass="47265">MKGEPEVGFSSGHDEQNRKLEIRNRKDAESPSDEKSHGDEGEYEYKWQPYPSHAPFFVRLGWVASLYTSFRGAGWNFAISSLPAPPSALSGRVATDAIPLRSRSGYSISPSVRHFILTRLWHITWSWLLIDLFTLTMRYDPYMTLGPDWSSPSHPLYTSPSFSIKSPPPLPEFLTGLPPWVLGLARNVSAIGGIFAGLFLYSYLWQLVCFFCIHPSKEDLWRYPTLFGGFEQVYERGLQGFWGAWWHQTFRMGFTAPAEYLFSLLPPANDKKMTRAMVEMALAFLQSGILHACGGASAASLVPTNFWDPIWFFGMQGVGVLIQNILWQWQVVPKRGRIGNLVFVGVWLHFTGHKFIQDMARAGVWLFEPVPFSVLRWLGLGDQRESVWRWDEAYGFLWYWGKNFWERGLRVL</sequence>
<evidence type="ECO:0000256" key="9">
    <source>
        <dbReference type="SAM" id="Phobius"/>
    </source>
</evidence>
<organism evidence="11 12">
    <name type="scientific">Podospora australis</name>
    <dbReference type="NCBI Taxonomy" id="1536484"/>
    <lineage>
        <taxon>Eukaryota</taxon>
        <taxon>Fungi</taxon>
        <taxon>Dikarya</taxon>
        <taxon>Ascomycota</taxon>
        <taxon>Pezizomycotina</taxon>
        <taxon>Sordariomycetes</taxon>
        <taxon>Sordariomycetidae</taxon>
        <taxon>Sordariales</taxon>
        <taxon>Podosporaceae</taxon>
        <taxon>Podospora</taxon>
    </lineage>
</organism>
<dbReference type="InterPro" id="IPR032805">
    <property type="entry name" value="Wax_synthase_dom"/>
</dbReference>
<feature type="domain" description="Wax synthase" evidence="10">
    <location>
        <begin position="223"/>
        <end position="313"/>
    </location>
</feature>
<reference evidence="11" key="2">
    <citation type="submission" date="2023-05" db="EMBL/GenBank/DDBJ databases">
        <authorList>
            <consortium name="Lawrence Berkeley National Laboratory"/>
            <person name="Steindorff A."/>
            <person name="Hensen N."/>
            <person name="Bonometti L."/>
            <person name="Westerberg I."/>
            <person name="Brannstrom I.O."/>
            <person name="Guillou S."/>
            <person name="Cros-Aarteil S."/>
            <person name="Calhoun S."/>
            <person name="Haridas S."/>
            <person name="Kuo A."/>
            <person name="Mondo S."/>
            <person name="Pangilinan J."/>
            <person name="Riley R."/>
            <person name="Labutti K."/>
            <person name="Andreopoulos B."/>
            <person name="Lipzen A."/>
            <person name="Chen C."/>
            <person name="Yanf M."/>
            <person name="Daum C."/>
            <person name="Ng V."/>
            <person name="Clum A."/>
            <person name="Ohm R."/>
            <person name="Martin F."/>
            <person name="Silar P."/>
            <person name="Natvig D."/>
            <person name="Lalanne C."/>
            <person name="Gautier V."/>
            <person name="Ament-Velasquez S.L."/>
            <person name="Kruys A."/>
            <person name="Hutchinson M.I."/>
            <person name="Powell A.J."/>
            <person name="Barry K."/>
            <person name="Miller A.N."/>
            <person name="Grigoriev I.V."/>
            <person name="Debuchy R."/>
            <person name="Gladieux P."/>
            <person name="Thoren M.H."/>
            <person name="Johannesson H."/>
        </authorList>
    </citation>
    <scope>NUCLEOTIDE SEQUENCE</scope>
    <source>
        <strain evidence="11">PSN309</strain>
    </source>
</reference>
<feature type="transmembrane region" description="Helical" evidence="9">
    <location>
        <begin position="309"/>
        <end position="327"/>
    </location>
</feature>
<evidence type="ECO:0000256" key="8">
    <source>
        <dbReference type="SAM" id="MobiDB-lite"/>
    </source>
</evidence>
<feature type="region of interest" description="Disordered" evidence="8">
    <location>
        <begin position="1"/>
        <end position="41"/>
    </location>
</feature>
<evidence type="ECO:0000256" key="7">
    <source>
        <dbReference type="ARBA" id="ARBA00023136"/>
    </source>
</evidence>
<dbReference type="Pfam" id="PF13813">
    <property type="entry name" value="MBOAT_2"/>
    <property type="match status" value="1"/>
</dbReference>
<name>A0AAN6X3S0_9PEZI</name>
<dbReference type="PANTHER" id="PTHR31595">
    <property type="entry name" value="LONG-CHAIN-ALCOHOL O-FATTY-ACYLTRANSFERASE 3-RELATED"/>
    <property type="match status" value="1"/>
</dbReference>
<evidence type="ECO:0000256" key="2">
    <source>
        <dbReference type="ARBA" id="ARBA00005179"/>
    </source>
</evidence>
<accession>A0AAN6X3S0</accession>
<reference evidence="11" key="1">
    <citation type="journal article" date="2023" name="Mol. Phylogenet. Evol.">
        <title>Genome-scale phylogeny and comparative genomics of the fungal order Sordariales.</title>
        <authorList>
            <person name="Hensen N."/>
            <person name="Bonometti L."/>
            <person name="Westerberg I."/>
            <person name="Brannstrom I.O."/>
            <person name="Guillou S."/>
            <person name="Cros-Aarteil S."/>
            <person name="Calhoun S."/>
            <person name="Haridas S."/>
            <person name="Kuo A."/>
            <person name="Mondo S."/>
            <person name="Pangilinan J."/>
            <person name="Riley R."/>
            <person name="LaButti K."/>
            <person name="Andreopoulos B."/>
            <person name="Lipzen A."/>
            <person name="Chen C."/>
            <person name="Yan M."/>
            <person name="Daum C."/>
            <person name="Ng V."/>
            <person name="Clum A."/>
            <person name="Steindorff A."/>
            <person name="Ohm R.A."/>
            <person name="Martin F."/>
            <person name="Silar P."/>
            <person name="Natvig D.O."/>
            <person name="Lalanne C."/>
            <person name="Gautier V."/>
            <person name="Ament-Velasquez S.L."/>
            <person name="Kruys A."/>
            <person name="Hutchinson M.I."/>
            <person name="Powell A.J."/>
            <person name="Barry K."/>
            <person name="Miller A.N."/>
            <person name="Grigoriev I.V."/>
            <person name="Debuchy R."/>
            <person name="Gladieux P."/>
            <person name="Hiltunen Thoren M."/>
            <person name="Johannesson H."/>
        </authorList>
    </citation>
    <scope>NUCLEOTIDE SEQUENCE</scope>
    <source>
        <strain evidence="11">PSN309</strain>
    </source>
</reference>
<evidence type="ECO:0000256" key="4">
    <source>
        <dbReference type="ARBA" id="ARBA00022679"/>
    </source>
</evidence>
<feature type="transmembrane region" description="Helical" evidence="9">
    <location>
        <begin position="188"/>
        <end position="213"/>
    </location>
</feature>
<comment type="caution">
    <text evidence="11">The sequence shown here is derived from an EMBL/GenBank/DDBJ whole genome shotgun (WGS) entry which is preliminary data.</text>
</comment>
<evidence type="ECO:0000256" key="3">
    <source>
        <dbReference type="ARBA" id="ARBA00007282"/>
    </source>
</evidence>
<evidence type="ECO:0000313" key="12">
    <source>
        <dbReference type="Proteomes" id="UP001302126"/>
    </source>
</evidence>
<evidence type="ECO:0000259" key="10">
    <source>
        <dbReference type="Pfam" id="PF13813"/>
    </source>
</evidence>
<proteinExistence type="inferred from homology"/>
<keyword evidence="7 9" id="KW-0472">Membrane</keyword>
<dbReference type="Proteomes" id="UP001302126">
    <property type="component" value="Unassembled WGS sequence"/>
</dbReference>
<keyword evidence="5 9" id="KW-0812">Transmembrane</keyword>
<gene>
    <name evidence="11" type="ORF">QBC35DRAFT_446676</name>
</gene>
<dbReference type="GO" id="GO:0016020">
    <property type="term" value="C:membrane"/>
    <property type="evidence" value="ECO:0007669"/>
    <property type="project" value="UniProtKB-SubCell"/>
</dbReference>
<evidence type="ECO:0000256" key="1">
    <source>
        <dbReference type="ARBA" id="ARBA00004141"/>
    </source>
</evidence>
<dbReference type="InterPro" id="IPR044851">
    <property type="entry name" value="Wax_synthase"/>
</dbReference>
<dbReference type="GO" id="GO:0006629">
    <property type="term" value="P:lipid metabolic process"/>
    <property type="evidence" value="ECO:0007669"/>
    <property type="project" value="InterPro"/>
</dbReference>
<comment type="similarity">
    <text evidence="3">Belongs to the wax synthase family.</text>
</comment>
<protein>
    <submittedName>
        <fullName evidence="11">Membrane bound O-acyl transferase family-domain-containing protein</fullName>
    </submittedName>
</protein>
<keyword evidence="4 11" id="KW-0808">Transferase</keyword>
<evidence type="ECO:0000313" key="11">
    <source>
        <dbReference type="EMBL" id="KAK4193533.1"/>
    </source>
</evidence>
<evidence type="ECO:0000256" key="5">
    <source>
        <dbReference type="ARBA" id="ARBA00022692"/>
    </source>
</evidence>
<comment type="pathway">
    <text evidence="2">Secondary metabolite biosynthesis.</text>
</comment>
<feature type="compositionally biased region" description="Basic and acidic residues" evidence="8">
    <location>
        <begin position="12"/>
        <end position="41"/>
    </location>
</feature>
<dbReference type="EMBL" id="MU864351">
    <property type="protein sequence ID" value="KAK4193533.1"/>
    <property type="molecule type" value="Genomic_DNA"/>
</dbReference>
<evidence type="ECO:0000256" key="6">
    <source>
        <dbReference type="ARBA" id="ARBA00022989"/>
    </source>
</evidence>
<comment type="subcellular location">
    <subcellularLocation>
        <location evidence="1">Membrane</location>
        <topology evidence="1">Multi-pass membrane protein</topology>
    </subcellularLocation>
</comment>
<dbReference type="PANTHER" id="PTHR31595:SF57">
    <property type="entry name" value="OS04G0481900 PROTEIN"/>
    <property type="match status" value="1"/>
</dbReference>